<evidence type="ECO:0000313" key="4">
    <source>
        <dbReference type="EMBL" id="SDQ76359.1"/>
    </source>
</evidence>
<dbReference type="GO" id="GO:0071281">
    <property type="term" value="P:cellular response to iron ion"/>
    <property type="evidence" value="ECO:0007669"/>
    <property type="project" value="TreeGrafter"/>
</dbReference>
<dbReference type="RefSeq" id="WP_068565945.1">
    <property type="nucleotide sequence ID" value="NZ_FNLF01000002.1"/>
</dbReference>
<dbReference type="EMBL" id="FNLF01000002">
    <property type="protein sequence ID" value="SDQ76359.1"/>
    <property type="molecule type" value="Genomic_DNA"/>
</dbReference>
<name>A0A1H1DJE0_9ACTN</name>
<dbReference type="InterPro" id="IPR002491">
    <property type="entry name" value="ABC_transptr_periplasmic_BD"/>
</dbReference>
<comment type="similarity">
    <text evidence="1">Belongs to the bacterial solute-binding protein 8 family.</text>
</comment>
<dbReference type="PANTHER" id="PTHR30535">
    <property type="entry name" value="VITAMIN B12-BINDING PROTEIN"/>
    <property type="match status" value="1"/>
</dbReference>
<reference evidence="5" key="1">
    <citation type="submission" date="2016-10" db="EMBL/GenBank/DDBJ databases">
        <authorList>
            <person name="Varghese N."/>
            <person name="Submissions S."/>
        </authorList>
    </citation>
    <scope>NUCLEOTIDE SEQUENCE [LARGE SCALE GENOMIC DNA]</scope>
    <source>
        <strain evidence="5">DSM 44142</strain>
    </source>
</reference>
<accession>A0A1H1DJE0</accession>
<dbReference type="CDD" id="cd01143">
    <property type="entry name" value="YvrC"/>
    <property type="match status" value="1"/>
</dbReference>
<keyword evidence="2" id="KW-0732">Signal</keyword>
<proteinExistence type="inferred from homology"/>
<dbReference type="InterPro" id="IPR050902">
    <property type="entry name" value="ABC_Transporter_SBP"/>
</dbReference>
<gene>
    <name evidence="4" type="ORF">SAMN04489765_1750</name>
</gene>
<sequence length="311" mass="32377">MRSRGRGSLVALAAVLFLLVAGCGGSEDRRPEGRTVTVEAVNGAVTVPVAPQRIISLAPTHTETLFAIGAGERVVAVDDQSTYPAQAPRTRLSGLTPNAEAVIGYEPDLVIVSGDSGGLVAALRKVGIPVLVEPAAKDLADAYDQITDLGTATGRSDQARALVDRMRADIDGAVRAAPRTVRPLTYFHELDPQLFTVTSTTFVGRVYGAFGLQNVADAADAGGSGYPQLSREALLQSDPALILLADAQCCGQSLATVAQRPGWRDLRAVRDGTVVALPADVASRWGPRLPEFYRAVGAAVTLAAERAPAGG</sequence>
<dbReference type="OrthoDB" id="6495095at2"/>
<dbReference type="SUPFAM" id="SSF53807">
    <property type="entry name" value="Helical backbone' metal receptor"/>
    <property type="match status" value="1"/>
</dbReference>
<keyword evidence="5" id="KW-1185">Reference proteome</keyword>
<evidence type="ECO:0000313" key="5">
    <source>
        <dbReference type="Proteomes" id="UP000183053"/>
    </source>
</evidence>
<evidence type="ECO:0000256" key="2">
    <source>
        <dbReference type="ARBA" id="ARBA00022729"/>
    </source>
</evidence>
<dbReference type="STRING" id="47312.SAMN04489765_1750"/>
<dbReference type="Gene3D" id="3.40.50.1980">
    <property type="entry name" value="Nitrogenase molybdenum iron protein domain"/>
    <property type="match status" value="2"/>
</dbReference>
<dbReference type="NCBIfam" id="NF038402">
    <property type="entry name" value="TroA_like"/>
    <property type="match status" value="1"/>
</dbReference>
<protein>
    <submittedName>
        <fullName evidence="4">Iron complex transport system substrate-binding protein</fullName>
    </submittedName>
</protein>
<dbReference type="Proteomes" id="UP000183053">
    <property type="component" value="Unassembled WGS sequence"/>
</dbReference>
<evidence type="ECO:0000256" key="1">
    <source>
        <dbReference type="ARBA" id="ARBA00008814"/>
    </source>
</evidence>
<evidence type="ECO:0000259" key="3">
    <source>
        <dbReference type="PROSITE" id="PS50983"/>
    </source>
</evidence>
<dbReference type="AlphaFoldDB" id="A0A1H1DJE0"/>
<dbReference type="Pfam" id="PF01497">
    <property type="entry name" value="Peripla_BP_2"/>
    <property type="match status" value="1"/>
</dbReference>
<dbReference type="InterPro" id="IPR054828">
    <property type="entry name" value="Vit_B12_bind_prot"/>
</dbReference>
<dbReference type="PANTHER" id="PTHR30535:SF34">
    <property type="entry name" value="MOLYBDATE-BINDING PROTEIN MOLA"/>
    <property type="match status" value="1"/>
</dbReference>
<feature type="domain" description="Fe/B12 periplasmic-binding" evidence="3">
    <location>
        <begin position="53"/>
        <end position="310"/>
    </location>
</feature>
<organism evidence="4 5">
    <name type="scientific">Tsukamurella pulmonis</name>
    <dbReference type="NCBI Taxonomy" id="47312"/>
    <lineage>
        <taxon>Bacteria</taxon>
        <taxon>Bacillati</taxon>
        <taxon>Actinomycetota</taxon>
        <taxon>Actinomycetes</taxon>
        <taxon>Mycobacteriales</taxon>
        <taxon>Tsukamurellaceae</taxon>
        <taxon>Tsukamurella</taxon>
    </lineage>
</organism>
<dbReference type="PROSITE" id="PS50983">
    <property type="entry name" value="FE_B12_PBP"/>
    <property type="match status" value="1"/>
</dbReference>
<dbReference type="PROSITE" id="PS51257">
    <property type="entry name" value="PROKAR_LIPOPROTEIN"/>
    <property type="match status" value="1"/>
</dbReference>